<feature type="chain" id="PRO_5046752561" evidence="1">
    <location>
        <begin position="21"/>
        <end position="209"/>
    </location>
</feature>
<dbReference type="Proteomes" id="UP001595904">
    <property type="component" value="Unassembled WGS sequence"/>
</dbReference>
<evidence type="ECO:0000256" key="1">
    <source>
        <dbReference type="SAM" id="SignalP"/>
    </source>
</evidence>
<dbReference type="EMBL" id="JBHSDU010000003">
    <property type="protein sequence ID" value="MFC4311252.1"/>
    <property type="molecule type" value="Genomic_DNA"/>
</dbReference>
<reference evidence="3" key="1">
    <citation type="journal article" date="2019" name="Int. J. Syst. Evol. Microbiol.">
        <title>The Global Catalogue of Microorganisms (GCM) 10K type strain sequencing project: providing services to taxonomists for standard genome sequencing and annotation.</title>
        <authorList>
            <consortium name="The Broad Institute Genomics Platform"/>
            <consortium name="The Broad Institute Genome Sequencing Center for Infectious Disease"/>
            <person name="Wu L."/>
            <person name="Ma J."/>
        </authorList>
    </citation>
    <scope>NUCLEOTIDE SEQUENCE [LARGE SCALE GENOMIC DNA]</scope>
    <source>
        <strain evidence="3">CGMCC 1.10759</strain>
    </source>
</reference>
<organism evidence="2 3">
    <name type="scientific">Steroidobacter flavus</name>
    <dbReference type="NCBI Taxonomy" id="1842136"/>
    <lineage>
        <taxon>Bacteria</taxon>
        <taxon>Pseudomonadati</taxon>
        <taxon>Pseudomonadota</taxon>
        <taxon>Gammaproteobacteria</taxon>
        <taxon>Steroidobacterales</taxon>
        <taxon>Steroidobacteraceae</taxon>
        <taxon>Steroidobacter</taxon>
    </lineage>
</organism>
<dbReference type="Pfam" id="PF03923">
    <property type="entry name" value="Lipoprotein_16"/>
    <property type="match status" value="1"/>
</dbReference>
<evidence type="ECO:0000313" key="3">
    <source>
        <dbReference type="Proteomes" id="UP001595904"/>
    </source>
</evidence>
<feature type="signal peptide" evidence="1">
    <location>
        <begin position="1"/>
        <end position="20"/>
    </location>
</feature>
<dbReference type="InterPro" id="IPR005619">
    <property type="entry name" value="Uncharacterised_YajG"/>
</dbReference>
<protein>
    <submittedName>
        <fullName evidence="2">YajG family lipoprotein</fullName>
    </submittedName>
</protein>
<accession>A0ABV8SW26</accession>
<keyword evidence="2" id="KW-0449">Lipoprotein</keyword>
<name>A0ABV8SW26_9GAMM</name>
<keyword evidence="3" id="KW-1185">Reference proteome</keyword>
<dbReference type="PROSITE" id="PS51257">
    <property type="entry name" value="PROKAR_LIPOPROTEIN"/>
    <property type="match status" value="1"/>
</dbReference>
<gene>
    <name evidence="2" type="ORF">ACFPN2_19290</name>
</gene>
<comment type="caution">
    <text evidence="2">The sequence shown here is derived from an EMBL/GenBank/DDBJ whole genome shotgun (WGS) entry which is preliminary data.</text>
</comment>
<proteinExistence type="predicted"/>
<evidence type="ECO:0000313" key="2">
    <source>
        <dbReference type="EMBL" id="MFC4311252.1"/>
    </source>
</evidence>
<sequence length="209" mass="22848">MKLLKYLAFAAAFLVLQGCAFTKATLDVKPSPDVHVAGPLGDVKSIAFNNPQLLDSRADKARIGWKKNGFGQNTADIVSKQPVEDIVETAVAKALTDSRHTVGDNGAIQVVGTVDRFWFDLDVNMWTVKFVGDVQCTLDFIDAQTKQSIYKSKYSGNYSDEKAAGLEKTWTMVLNKAVDKLIEMIVLDEELAAALTKRSTQQVSQASGE</sequence>
<keyword evidence="1" id="KW-0732">Signal</keyword>
<dbReference type="RefSeq" id="WP_380599423.1">
    <property type="nucleotide sequence ID" value="NZ_JBHSDU010000003.1"/>
</dbReference>